<gene>
    <name evidence="1" type="ORF">BHQ10_010406</name>
</gene>
<dbReference type="EMBL" id="MIKG01000117">
    <property type="protein sequence ID" value="RAO74393.1"/>
    <property type="molecule type" value="Genomic_DNA"/>
</dbReference>
<name>A0A364LF24_TALAM</name>
<comment type="caution">
    <text evidence="1">The sequence shown here is derived from an EMBL/GenBank/DDBJ whole genome shotgun (WGS) entry which is preliminary data.</text>
</comment>
<evidence type="ECO:0000313" key="2">
    <source>
        <dbReference type="Proteomes" id="UP000249363"/>
    </source>
</evidence>
<dbReference type="GeneID" id="63799619"/>
<reference evidence="1 2" key="1">
    <citation type="journal article" date="2017" name="Biotechnol. Biofuels">
        <title>Differential beta-glucosidase expression as a function of carbon source availability in Talaromyces amestolkiae: a genomic and proteomic approach.</title>
        <authorList>
            <person name="de Eugenio L.I."/>
            <person name="Mendez-Liter J.A."/>
            <person name="Nieto-Dominguez M."/>
            <person name="Alonso L."/>
            <person name="Gil-Munoz J."/>
            <person name="Barriuso J."/>
            <person name="Prieto A."/>
            <person name="Martinez M.J."/>
        </authorList>
    </citation>
    <scope>NUCLEOTIDE SEQUENCE [LARGE SCALE GENOMIC DNA]</scope>
    <source>
        <strain evidence="1 2">CIB</strain>
    </source>
</reference>
<protein>
    <submittedName>
        <fullName evidence="1">Uncharacterized protein</fullName>
    </submittedName>
</protein>
<dbReference type="Proteomes" id="UP000249363">
    <property type="component" value="Unassembled WGS sequence"/>
</dbReference>
<keyword evidence="2" id="KW-1185">Reference proteome</keyword>
<proteinExistence type="predicted"/>
<accession>A0A364LF24</accession>
<dbReference type="AlphaFoldDB" id="A0A364LF24"/>
<dbReference type="RefSeq" id="XP_040738906.1">
    <property type="nucleotide sequence ID" value="XM_040873031.1"/>
</dbReference>
<organism evidence="1 2">
    <name type="scientific">Talaromyces amestolkiae</name>
    <dbReference type="NCBI Taxonomy" id="1196081"/>
    <lineage>
        <taxon>Eukaryota</taxon>
        <taxon>Fungi</taxon>
        <taxon>Dikarya</taxon>
        <taxon>Ascomycota</taxon>
        <taxon>Pezizomycotina</taxon>
        <taxon>Eurotiomycetes</taxon>
        <taxon>Eurotiomycetidae</taxon>
        <taxon>Eurotiales</taxon>
        <taxon>Trichocomaceae</taxon>
        <taxon>Talaromyces</taxon>
        <taxon>Talaromyces sect. Talaromyces</taxon>
    </lineage>
</organism>
<sequence>MIQVKYCIAVHYNEVFAKVHNFYNIWRPGWDSNPRSRISTPYKPGTNLIRVDVRDLPPNGDQPFGYLA</sequence>
<evidence type="ECO:0000313" key="1">
    <source>
        <dbReference type="EMBL" id="RAO74393.1"/>
    </source>
</evidence>